<protein>
    <submittedName>
        <fullName evidence="2">Uncharacterized protein</fullName>
    </submittedName>
</protein>
<evidence type="ECO:0000256" key="1">
    <source>
        <dbReference type="SAM" id="Phobius"/>
    </source>
</evidence>
<sequence>MLKHPPSPGQAARWSALSVLVLLLALTFFTLPPEPARVLAALGFVAALALTLRTDGLRTLLACGVGAAFGLGMSFLIGGVYSREVDPMGGHFAFSPLDFVLLFALPNLALSGAAAGFVTRRLSGDQPWRLAWLPSITTTLILLGATLLVPHDRDGAPLNLTWGAHRATERQRAATEALLAGLPHRTLPVYVDPEGKTFLVEEEGGAAYLVDNPWERGHRDPYSLTRQLYCPTRGGGSRPVAKYRRGAREIFLPRVQTQGEETTVTFPVPVFRVEVRGRSGDPWKVVGRCVKQVTLPEAPGQLRVQLPTEFAPQARMFVFDLATGEAFRSWAQEETP</sequence>
<keyword evidence="1" id="KW-1133">Transmembrane helix</keyword>
<evidence type="ECO:0000313" key="2">
    <source>
        <dbReference type="EMBL" id="MDL2345366.1"/>
    </source>
</evidence>
<evidence type="ECO:0000313" key="3">
    <source>
        <dbReference type="Proteomes" id="UP001302059"/>
    </source>
</evidence>
<keyword evidence="1" id="KW-0472">Membrane</keyword>
<keyword evidence="1" id="KW-0812">Transmembrane</keyword>
<gene>
    <name evidence="2" type="ORF">QOL99_14585</name>
</gene>
<comment type="caution">
    <text evidence="2">The sequence shown here is derived from an EMBL/GenBank/DDBJ whole genome shotgun (WGS) entry which is preliminary data.</text>
</comment>
<feature type="transmembrane region" description="Helical" evidence="1">
    <location>
        <begin position="35"/>
        <end position="52"/>
    </location>
</feature>
<reference evidence="2 3" key="1">
    <citation type="submission" date="2023-05" db="EMBL/GenBank/DDBJ databases">
        <authorList>
            <person name="Gao F."/>
        </authorList>
    </citation>
    <scope>NUCLEOTIDE SEQUENCE [LARGE SCALE GENOMIC DNA]</scope>
    <source>
        <strain evidence="2 3">MIMF12</strain>
    </source>
</reference>
<feature type="transmembrane region" description="Helical" evidence="1">
    <location>
        <begin position="99"/>
        <end position="118"/>
    </location>
</feature>
<proteinExistence type="predicted"/>
<keyword evidence="3" id="KW-1185">Reference proteome</keyword>
<dbReference type="RefSeq" id="WP_285524886.1">
    <property type="nucleotide sequence ID" value="NZ_JASNGB010000188.1"/>
</dbReference>
<feature type="transmembrane region" description="Helical" evidence="1">
    <location>
        <begin position="130"/>
        <end position="149"/>
    </location>
</feature>
<feature type="transmembrane region" description="Helical" evidence="1">
    <location>
        <begin position="59"/>
        <end position="79"/>
    </location>
</feature>
<dbReference type="Proteomes" id="UP001302059">
    <property type="component" value="Unassembled WGS sequence"/>
</dbReference>
<dbReference type="EMBL" id="JASNGB010000188">
    <property type="protein sequence ID" value="MDL2345366.1"/>
    <property type="molecule type" value="Genomic_DNA"/>
</dbReference>
<organism evidence="2 3">
    <name type="scientific">Deinococcus rhizophilus</name>
    <dbReference type="NCBI Taxonomy" id="3049544"/>
    <lineage>
        <taxon>Bacteria</taxon>
        <taxon>Thermotogati</taxon>
        <taxon>Deinococcota</taxon>
        <taxon>Deinococci</taxon>
        <taxon>Deinococcales</taxon>
        <taxon>Deinococcaceae</taxon>
        <taxon>Deinococcus</taxon>
    </lineage>
</organism>
<feature type="transmembrane region" description="Helical" evidence="1">
    <location>
        <begin position="12"/>
        <end position="29"/>
    </location>
</feature>
<accession>A0ABT7JJX7</accession>
<name>A0ABT7JJX7_9DEIO</name>